<organism evidence="1 2">
    <name type="scientific">Limosilactobacillus vaginalis</name>
    <dbReference type="NCBI Taxonomy" id="1633"/>
    <lineage>
        <taxon>Bacteria</taxon>
        <taxon>Bacillati</taxon>
        <taxon>Bacillota</taxon>
        <taxon>Bacilli</taxon>
        <taxon>Lactobacillales</taxon>
        <taxon>Lactobacillaceae</taxon>
        <taxon>Limosilactobacillus</taxon>
    </lineage>
</organism>
<reference evidence="1" key="1">
    <citation type="submission" date="2022-01" db="EMBL/GenBank/DDBJ databases">
        <title>VMRC isolate genome collection.</title>
        <authorList>
            <person name="France M."/>
            <person name="Rutt L."/>
            <person name="Humphrys M."/>
            <person name="Ravel J."/>
        </authorList>
    </citation>
    <scope>NUCLEOTIDE SEQUENCE</scope>
    <source>
        <strain evidence="1">C0048A1</strain>
    </source>
</reference>
<gene>
    <name evidence="1" type="ORF">L2724_05945</name>
</gene>
<protein>
    <submittedName>
        <fullName evidence="1">Toxin-antitoxin system</fullName>
    </submittedName>
</protein>
<evidence type="ECO:0000313" key="2">
    <source>
        <dbReference type="Proteomes" id="UP001212401"/>
    </source>
</evidence>
<dbReference type="Proteomes" id="UP001212401">
    <property type="component" value="Unassembled WGS sequence"/>
</dbReference>
<dbReference type="RefSeq" id="WP_240411495.1">
    <property type="nucleotide sequence ID" value="NZ_CALVCD010000002.1"/>
</dbReference>
<evidence type="ECO:0000313" key="1">
    <source>
        <dbReference type="EMBL" id="MCZ3667822.1"/>
    </source>
</evidence>
<dbReference type="AlphaFoldDB" id="A0AAW5WTD8"/>
<dbReference type="EMBL" id="JAKHPH010000013">
    <property type="protein sequence ID" value="MCZ3667822.1"/>
    <property type="molecule type" value="Genomic_DNA"/>
</dbReference>
<dbReference type="GeneID" id="75082293"/>
<name>A0AAW5WTD8_9LACO</name>
<proteinExistence type="predicted"/>
<sequence>MMRYKTVKARRQGTSLTLTVPAQFKVCENALFEPQLLDDGTIQYRPIANSADIEHDRKMIEQSFESDKLLTEEDMKQRFGKYGWGQDED</sequence>
<accession>A0AAW5WTD8</accession>
<comment type="caution">
    <text evidence="1">The sequence shown here is derived from an EMBL/GenBank/DDBJ whole genome shotgun (WGS) entry which is preliminary data.</text>
</comment>